<dbReference type="Gene3D" id="3.30.160.60">
    <property type="entry name" value="Classic Zinc Finger"/>
    <property type="match status" value="1"/>
</dbReference>
<organism evidence="3 4">
    <name type="scientific">Pisolithus microcarpus 441</name>
    <dbReference type="NCBI Taxonomy" id="765257"/>
    <lineage>
        <taxon>Eukaryota</taxon>
        <taxon>Fungi</taxon>
        <taxon>Dikarya</taxon>
        <taxon>Basidiomycota</taxon>
        <taxon>Agaricomycotina</taxon>
        <taxon>Agaricomycetes</taxon>
        <taxon>Agaricomycetidae</taxon>
        <taxon>Boletales</taxon>
        <taxon>Sclerodermatineae</taxon>
        <taxon>Pisolithaceae</taxon>
        <taxon>Pisolithus</taxon>
    </lineage>
</organism>
<evidence type="ECO:0000313" key="3">
    <source>
        <dbReference type="EMBL" id="KIK25802.1"/>
    </source>
</evidence>
<feature type="domain" description="C2H2-type" evidence="2">
    <location>
        <begin position="175"/>
        <end position="201"/>
    </location>
</feature>
<keyword evidence="4" id="KW-1185">Reference proteome</keyword>
<reference evidence="4" key="2">
    <citation type="submission" date="2015-01" db="EMBL/GenBank/DDBJ databases">
        <title>Evolutionary Origins and Diversification of the Mycorrhizal Mutualists.</title>
        <authorList>
            <consortium name="DOE Joint Genome Institute"/>
            <consortium name="Mycorrhizal Genomics Consortium"/>
            <person name="Kohler A."/>
            <person name="Kuo A."/>
            <person name="Nagy L.G."/>
            <person name="Floudas D."/>
            <person name="Copeland A."/>
            <person name="Barry K.W."/>
            <person name="Cichocki N."/>
            <person name="Veneault-Fourrey C."/>
            <person name="LaButti K."/>
            <person name="Lindquist E.A."/>
            <person name="Lipzen A."/>
            <person name="Lundell T."/>
            <person name="Morin E."/>
            <person name="Murat C."/>
            <person name="Riley R."/>
            <person name="Ohm R."/>
            <person name="Sun H."/>
            <person name="Tunlid A."/>
            <person name="Henrissat B."/>
            <person name="Grigoriev I.V."/>
            <person name="Hibbett D.S."/>
            <person name="Martin F."/>
        </authorList>
    </citation>
    <scope>NUCLEOTIDE SEQUENCE [LARGE SCALE GENOMIC DNA]</scope>
    <source>
        <strain evidence="4">441</strain>
    </source>
</reference>
<keyword evidence="1" id="KW-0862">Zinc</keyword>
<dbReference type="PROSITE" id="PS00028">
    <property type="entry name" value="ZINC_FINGER_C2H2_1"/>
    <property type="match status" value="1"/>
</dbReference>
<evidence type="ECO:0000256" key="1">
    <source>
        <dbReference type="PROSITE-ProRule" id="PRU00042"/>
    </source>
</evidence>
<keyword evidence="1" id="KW-0863">Zinc-finger</keyword>
<gene>
    <name evidence="3" type="ORF">PISMIDRAFT_324425</name>
</gene>
<name>A0A0C9ZU62_9AGAM</name>
<protein>
    <submittedName>
        <fullName evidence="3">Unplaced genomic scaffold scaffold_21, whole genome shotgun sequence</fullName>
    </submittedName>
</protein>
<dbReference type="EMBL" id="KN833705">
    <property type="protein sequence ID" value="KIK25802.1"/>
    <property type="molecule type" value="Genomic_DNA"/>
</dbReference>
<dbReference type="InterPro" id="IPR013087">
    <property type="entry name" value="Znf_C2H2_type"/>
</dbReference>
<dbReference type="AlphaFoldDB" id="A0A0C9ZU62"/>
<sequence length="201" mass="22359">MRRTSPWNTCCLPSMAQLPNSHRQPGTETDHLDVGVNFTLGPSTPTDIHKLLEDIDNSLAYVDIVLTELWLFVLQNTPTPVNGQPIPPESADSLVNIEEQCFWLPKGGGSPCGHQVSSRKELVAHLNVSHGVNGSAKLKIPCRWLLDANNLTVCGREVRRANFSRHIDTHIRTTFPCPHPGCAKCYCRLDVLRKHLKTHSS</sequence>
<proteinExistence type="predicted"/>
<evidence type="ECO:0000259" key="2">
    <source>
        <dbReference type="PROSITE" id="PS50157"/>
    </source>
</evidence>
<dbReference type="OrthoDB" id="2649786at2759"/>
<dbReference type="GO" id="GO:0008270">
    <property type="term" value="F:zinc ion binding"/>
    <property type="evidence" value="ECO:0007669"/>
    <property type="project" value="UniProtKB-KW"/>
</dbReference>
<evidence type="ECO:0000313" key="4">
    <source>
        <dbReference type="Proteomes" id="UP000054018"/>
    </source>
</evidence>
<keyword evidence="1" id="KW-0479">Metal-binding</keyword>
<accession>A0A0C9ZU62</accession>
<dbReference type="STRING" id="765257.A0A0C9ZU62"/>
<dbReference type="Proteomes" id="UP000054018">
    <property type="component" value="Unassembled WGS sequence"/>
</dbReference>
<reference evidence="3 4" key="1">
    <citation type="submission" date="2014-04" db="EMBL/GenBank/DDBJ databases">
        <authorList>
            <consortium name="DOE Joint Genome Institute"/>
            <person name="Kuo A."/>
            <person name="Kohler A."/>
            <person name="Costa M.D."/>
            <person name="Nagy L.G."/>
            <person name="Floudas D."/>
            <person name="Copeland A."/>
            <person name="Barry K.W."/>
            <person name="Cichocki N."/>
            <person name="Veneault-Fourrey C."/>
            <person name="LaButti K."/>
            <person name="Lindquist E.A."/>
            <person name="Lipzen A."/>
            <person name="Lundell T."/>
            <person name="Morin E."/>
            <person name="Murat C."/>
            <person name="Sun H."/>
            <person name="Tunlid A."/>
            <person name="Henrissat B."/>
            <person name="Grigoriev I.V."/>
            <person name="Hibbett D.S."/>
            <person name="Martin F."/>
            <person name="Nordberg H.P."/>
            <person name="Cantor M.N."/>
            <person name="Hua S.X."/>
        </authorList>
    </citation>
    <scope>NUCLEOTIDE SEQUENCE [LARGE SCALE GENOMIC DNA]</scope>
    <source>
        <strain evidence="3 4">441</strain>
    </source>
</reference>
<dbReference type="PROSITE" id="PS50157">
    <property type="entry name" value="ZINC_FINGER_C2H2_2"/>
    <property type="match status" value="1"/>
</dbReference>
<dbReference type="HOGENOM" id="CLU_1360905_0_0_1"/>